<dbReference type="STRING" id="105231.A0A1Y1I3V2"/>
<keyword evidence="3" id="KW-1185">Reference proteome</keyword>
<dbReference type="InterPro" id="IPR029058">
    <property type="entry name" value="AB_hydrolase_fold"/>
</dbReference>
<proteinExistence type="predicted"/>
<name>A0A1Y1I3V2_KLENI</name>
<dbReference type="EMBL" id="DF237125">
    <property type="protein sequence ID" value="GAQ84099.1"/>
    <property type="molecule type" value="Genomic_DNA"/>
</dbReference>
<protein>
    <submittedName>
        <fullName evidence="2">Alpha/beta hydrolase</fullName>
    </submittedName>
</protein>
<dbReference type="GO" id="GO:0016787">
    <property type="term" value="F:hydrolase activity"/>
    <property type="evidence" value="ECO:0007669"/>
    <property type="project" value="UniProtKB-KW"/>
</dbReference>
<dbReference type="Pfam" id="PF00561">
    <property type="entry name" value="Abhydrolase_1"/>
    <property type="match status" value="1"/>
</dbReference>
<dbReference type="FunFam" id="3.40.50.1820:FF:000150">
    <property type="entry name" value="Alpha/beta fold hydrolase"/>
    <property type="match status" value="1"/>
</dbReference>
<dbReference type="PANTHER" id="PTHR46438">
    <property type="entry name" value="ALPHA/BETA-HYDROLASES SUPERFAMILY PROTEIN"/>
    <property type="match status" value="1"/>
</dbReference>
<evidence type="ECO:0000259" key="1">
    <source>
        <dbReference type="Pfam" id="PF00561"/>
    </source>
</evidence>
<dbReference type="SUPFAM" id="SSF53474">
    <property type="entry name" value="alpha/beta-Hydrolases"/>
    <property type="match status" value="1"/>
</dbReference>
<dbReference type="PRINTS" id="PR00412">
    <property type="entry name" value="EPOXHYDRLASE"/>
</dbReference>
<evidence type="ECO:0000313" key="2">
    <source>
        <dbReference type="EMBL" id="GAQ84099.1"/>
    </source>
</evidence>
<dbReference type="Gene3D" id="3.40.50.1820">
    <property type="entry name" value="alpha/beta hydrolase"/>
    <property type="match status" value="1"/>
</dbReference>
<dbReference type="OrthoDB" id="408373at2759"/>
<dbReference type="InterPro" id="IPR000073">
    <property type="entry name" value="AB_hydrolase_1"/>
</dbReference>
<organism evidence="2 3">
    <name type="scientific">Klebsormidium nitens</name>
    <name type="common">Green alga</name>
    <name type="synonym">Ulothrix nitens</name>
    <dbReference type="NCBI Taxonomy" id="105231"/>
    <lineage>
        <taxon>Eukaryota</taxon>
        <taxon>Viridiplantae</taxon>
        <taxon>Streptophyta</taxon>
        <taxon>Klebsormidiophyceae</taxon>
        <taxon>Klebsormidiales</taxon>
        <taxon>Klebsormidiaceae</taxon>
        <taxon>Klebsormidium</taxon>
    </lineage>
</organism>
<dbReference type="OMA" id="ASTDHWR"/>
<dbReference type="AlphaFoldDB" id="A0A1Y1I3V2"/>
<dbReference type="Proteomes" id="UP000054558">
    <property type="component" value="Unassembled WGS sequence"/>
</dbReference>
<evidence type="ECO:0000313" key="3">
    <source>
        <dbReference type="Proteomes" id="UP000054558"/>
    </source>
</evidence>
<keyword evidence="2" id="KW-0378">Hydrolase</keyword>
<accession>A0A1Y1I3V2</accession>
<dbReference type="InterPro" id="IPR000639">
    <property type="entry name" value="Epox_hydrolase-like"/>
</dbReference>
<gene>
    <name evidence="2" type="ORF">KFL_001760080</name>
</gene>
<dbReference type="PANTHER" id="PTHR46438:SF2">
    <property type="entry name" value="ALPHA_BETA-HYDROLASES SUPERFAMILY PROTEIN"/>
    <property type="match status" value="1"/>
</dbReference>
<feature type="domain" description="AB hydrolase-1" evidence="1">
    <location>
        <begin position="151"/>
        <end position="424"/>
    </location>
</feature>
<dbReference type="PRINTS" id="PR00111">
    <property type="entry name" value="ABHYDROLASE"/>
</dbReference>
<reference evidence="2 3" key="1">
    <citation type="journal article" date="2014" name="Nat. Commun.">
        <title>Klebsormidium flaccidum genome reveals primary factors for plant terrestrial adaptation.</title>
        <authorList>
            <person name="Hori K."/>
            <person name="Maruyama F."/>
            <person name="Fujisawa T."/>
            <person name="Togashi T."/>
            <person name="Yamamoto N."/>
            <person name="Seo M."/>
            <person name="Sato S."/>
            <person name="Yamada T."/>
            <person name="Mori H."/>
            <person name="Tajima N."/>
            <person name="Moriyama T."/>
            <person name="Ikeuchi M."/>
            <person name="Watanabe M."/>
            <person name="Wada H."/>
            <person name="Kobayashi K."/>
            <person name="Saito M."/>
            <person name="Masuda T."/>
            <person name="Sasaki-Sekimoto Y."/>
            <person name="Mashiguchi K."/>
            <person name="Awai K."/>
            <person name="Shimojima M."/>
            <person name="Masuda S."/>
            <person name="Iwai M."/>
            <person name="Nobusawa T."/>
            <person name="Narise T."/>
            <person name="Kondo S."/>
            <person name="Saito H."/>
            <person name="Sato R."/>
            <person name="Murakawa M."/>
            <person name="Ihara Y."/>
            <person name="Oshima-Yamada Y."/>
            <person name="Ohtaka K."/>
            <person name="Satoh M."/>
            <person name="Sonobe K."/>
            <person name="Ishii M."/>
            <person name="Ohtani R."/>
            <person name="Kanamori-Sato M."/>
            <person name="Honoki R."/>
            <person name="Miyazaki D."/>
            <person name="Mochizuki H."/>
            <person name="Umetsu J."/>
            <person name="Higashi K."/>
            <person name="Shibata D."/>
            <person name="Kamiya Y."/>
            <person name="Sato N."/>
            <person name="Nakamura Y."/>
            <person name="Tabata S."/>
            <person name="Ida S."/>
            <person name="Kurokawa K."/>
            <person name="Ohta H."/>
        </authorList>
    </citation>
    <scope>NUCLEOTIDE SEQUENCE [LARGE SCALE GENOMIC DNA]</scope>
    <source>
        <strain evidence="2 3">NIES-2285</strain>
    </source>
</reference>
<sequence>MAATSVAGLPLSQLSFRAATVDCKQPSAARAQSVHSWSALPRFLARRAGSQSAACSLKSAHSQLLGRRFAGVERRRCFGVQLADSQNFRPSRSDILRKGAAAGAIVAMTSGVAVPSSATAQPAAVPFKPEGYNYWKWRGHKIHYIEEGEGPPIVLVHGFGASAFHWRYNIPELAKKHKVYALDLLGFGWSDKALVDYNAALWRDQVADFIREKAGGGPVVLAGNSIGGFTVLSTAAKNPELVKGLVLLNVAGKFADKDEKPPVVAGSEVAQELDEADVDDLASAQQPETMMDRLTAPVKQAAQRGMLLFAFYQARLPTRVKSVLQQVYIDKTNVDDYLVDSITQPAYGPNAAEVYYRLVTQVMLGPGSTTIDKLLTRLSMPLLLLWGDLDPWMGPSKAARIQELYPKADRVSLQSGHCPHDESPAETNKALLDWMAKLA</sequence>